<comment type="caution">
    <text evidence="7">The sequence shown here is derived from an EMBL/GenBank/DDBJ whole genome shotgun (WGS) entry which is preliminary data.</text>
</comment>
<name>A0A6A3BFY8_HIBSY</name>
<dbReference type="Proteomes" id="UP000436088">
    <property type="component" value="Unassembled WGS sequence"/>
</dbReference>
<keyword evidence="8" id="KW-1185">Reference proteome</keyword>
<dbReference type="CDD" id="cd09272">
    <property type="entry name" value="RNase_HI_RT_Ty1"/>
    <property type="match status" value="1"/>
</dbReference>
<organism evidence="7 8">
    <name type="scientific">Hibiscus syriacus</name>
    <name type="common">Rose of Sharon</name>
    <dbReference type="NCBI Taxonomy" id="106335"/>
    <lineage>
        <taxon>Eukaryota</taxon>
        <taxon>Viridiplantae</taxon>
        <taxon>Streptophyta</taxon>
        <taxon>Embryophyta</taxon>
        <taxon>Tracheophyta</taxon>
        <taxon>Spermatophyta</taxon>
        <taxon>Magnoliopsida</taxon>
        <taxon>eudicotyledons</taxon>
        <taxon>Gunneridae</taxon>
        <taxon>Pentapetalae</taxon>
        <taxon>rosids</taxon>
        <taxon>malvids</taxon>
        <taxon>Malvales</taxon>
        <taxon>Malvaceae</taxon>
        <taxon>Malvoideae</taxon>
        <taxon>Hibiscus</taxon>
    </lineage>
</organism>
<dbReference type="Pfam" id="PF14223">
    <property type="entry name" value="Retrotran_gag_2"/>
    <property type="match status" value="1"/>
</dbReference>
<dbReference type="Pfam" id="PF25597">
    <property type="entry name" value="SH3_retrovirus"/>
    <property type="match status" value="1"/>
</dbReference>
<dbReference type="GO" id="GO:0015074">
    <property type="term" value="P:DNA integration"/>
    <property type="evidence" value="ECO:0007669"/>
    <property type="project" value="InterPro"/>
</dbReference>
<dbReference type="PANTHER" id="PTHR42648:SF28">
    <property type="entry name" value="TRANSPOSON-ENCODED PROTEIN WITH RIBONUCLEASE H-LIKE AND RETROVIRUS ZINC FINGER-LIKE DOMAINS"/>
    <property type="match status" value="1"/>
</dbReference>
<dbReference type="AlphaFoldDB" id="A0A6A3BFY8"/>
<dbReference type="Pfam" id="PF22936">
    <property type="entry name" value="Pol_BBD"/>
    <property type="match status" value="1"/>
</dbReference>
<evidence type="ECO:0000256" key="1">
    <source>
        <dbReference type="ARBA" id="ARBA00022670"/>
    </source>
</evidence>
<dbReference type="Pfam" id="PF13976">
    <property type="entry name" value="gag_pre-integrs"/>
    <property type="match status" value="1"/>
</dbReference>
<proteinExistence type="predicted"/>
<dbReference type="PROSITE" id="PS50994">
    <property type="entry name" value="INTEGRASE"/>
    <property type="match status" value="1"/>
</dbReference>
<dbReference type="InterPro" id="IPR025724">
    <property type="entry name" value="GAG-pre-integrase_dom"/>
</dbReference>
<dbReference type="SUPFAM" id="SSF53098">
    <property type="entry name" value="Ribonuclease H-like"/>
    <property type="match status" value="1"/>
</dbReference>
<evidence type="ECO:0000259" key="6">
    <source>
        <dbReference type="PROSITE" id="PS50994"/>
    </source>
</evidence>
<keyword evidence="3" id="KW-0064">Aspartyl protease</keyword>
<dbReference type="GO" id="GO:0006508">
    <property type="term" value="P:proteolysis"/>
    <property type="evidence" value="ECO:0007669"/>
    <property type="project" value="UniProtKB-KW"/>
</dbReference>
<evidence type="ECO:0000256" key="3">
    <source>
        <dbReference type="ARBA" id="ARBA00022750"/>
    </source>
</evidence>
<sequence>MIVCKNCQKTIQRSQIRVGAMAADEGNVKIEKFDGADFGFWKMQIEDFLYRKNLYQSLSGKQPYGMKNEDWALLDRQALGVIRLTLSRNVAFNIAKEKTTTGLMAALSSMYEKPSASNKVHLMRRLFNLRMAEGASVAQHLNELITITTQLRSVKIEFDDEVRVLILLSSLPDNWNAIVTAVSNSSGNNKLKFDDVRDLNGHFKRDCRALKKDTGIQESANMTEETCDAMILSVNSPIESWILDSGASFNSTPCREIMENYVSGDFGKVHLADDETLKIVGKGDIRLKLPNQTTWTLKGVRHIYGLKRNLISVRQLDGEGYSITFSGCEWKITKGALVIARGKKTGTLYVTSNLENIIDAADADGKSNLWHQRLGHMSEKGMKTLLSKGKLLDLKNVDVGLCEDCIFGKQKKAHYIFVTFIDDSTRKVWVYFLKNKSEVFDIFRKWKVMVENETGLKVKRLRSDNGGEYRNSRFRDFCANNGIKIETTVPMTPQQNGVAERMNKTLNERSRSMRIHAGLPKFLWAEAINTAAYLINRGPSVPLDGGIPEEALSRKEINLSHLRVFGCISYIHINSTERSKLDTKSNKCVFVGYGGDEFGYRFWDYENRKIIRSKDAIFNENVMYKDRSTIESSSSNTKAETKEFAEFEEISGNDVQISPETVQEEPGTPELRRSSRIPKPTQRYSPSLHYLLLTDNGEPECYDEAMQVEDSVKWESSMKDDMDSLMSNQTWELDELPPGKKALHNKWIYRIKEEHDESKRYKARLVVKGFQQKEVAENLHLEQLDVKTTFLHGDLEEEIYMRQPEGFIQTGKKNLVCRLKKSLYGLKQAPRQWYKKFDSFMSSSGFTRCQADHCCYIKRPDIAQAVGAVSRYMNNPGKVHWEAVKWILRYLRGTTNKSLCFKGGDKILTGYVDVDLAGNVDIRRSTTGYVYTIGGTAMSWVSQLQKIAALSTTEAEYVVVTEASKEMVWLQSFLEELGKKQENNVLYCDSQSAIHLAKNPSFHSRTKHIQLRYHFIRSLLKDEILKLEKISGAQNPADMLTKTVTTEKLNLCSTSVGMLEEITRTRFISHATLAIEKSALEAPETETSSATFASRRSRAAPATLPACSFFISFAVSTPPLFCIQSIMVRTAFLICPESKPVFFLAVRATNELVAMEKALSSQARWLR</sequence>
<accession>A0A6A3BFY8</accession>
<keyword evidence="2" id="KW-0479">Metal-binding</keyword>
<dbReference type="PANTHER" id="PTHR42648">
    <property type="entry name" value="TRANSPOSASE, PUTATIVE-RELATED"/>
    <property type="match status" value="1"/>
</dbReference>
<feature type="region of interest" description="Disordered" evidence="5">
    <location>
        <begin position="660"/>
        <end position="679"/>
    </location>
</feature>
<dbReference type="SUPFAM" id="SSF56672">
    <property type="entry name" value="DNA/RNA polymerases"/>
    <property type="match status" value="1"/>
</dbReference>
<keyword evidence="1" id="KW-0645">Protease</keyword>
<protein>
    <recommendedName>
        <fullName evidence="6">Integrase catalytic domain-containing protein</fullName>
    </recommendedName>
</protein>
<gene>
    <name evidence="7" type="ORF">F3Y22_tig00110206pilonHSYRG00285</name>
</gene>
<evidence type="ECO:0000256" key="5">
    <source>
        <dbReference type="SAM" id="MobiDB-lite"/>
    </source>
</evidence>
<dbReference type="InterPro" id="IPR001584">
    <property type="entry name" value="Integrase_cat-core"/>
</dbReference>
<evidence type="ECO:0000313" key="8">
    <source>
        <dbReference type="Proteomes" id="UP000436088"/>
    </source>
</evidence>
<evidence type="ECO:0000256" key="2">
    <source>
        <dbReference type="ARBA" id="ARBA00022723"/>
    </source>
</evidence>
<dbReference type="GO" id="GO:0004190">
    <property type="term" value="F:aspartic-type endopeptidase activity"/>
    <property type="evidence" value="ECO:0007669"/>
    <property type="project" value="UniProtKB-KW"/>
</dbReference>
<dbReference type="InterPro" id="IPR012337">
    <property type="entry name" value="RNaseH-like_sf"/>
</dbReference>
<dbReference type="InterPro" id="IPR054722">
    <property type="entry name" value="PolX-like_BBD"/>
</dbReference>
<keyword evidence="4" id="KW-0378">Hydrolase</keyword>
<evidence type="ECO:0000256" key="4">
    <source>
        <dbReference type="ARBA" id="ARBA00022801"/>
    </source>
</evidence>
<reference evidence="7" key="1">
    <citation type="submission" date="2019-09" db="EMBL/GenBank/DDBJ databases">
        <title>Draft genome information of white flower Hibiscus syriacus.</title>
        <authorList>
            <person name="Kim Y.-M."/>
        </authorList>
    </citation>
    <scope>NUCLEOTIDE SEQUENCE [LARGE SCALE GENOMIC DNA]</scope>
    <source>
        <strain evidence="7">YM2019G1</strain>
    </source>
</reference>
<feature type="domain" description="Integrase catalytic" evidence="6">
    <location>
        <begin position="386"/>
        <end position="556"/>
    </location>
</feature>
<dbReference type="GO" id="GO:0046872">
    <property type="term" value="F:metal ion binding"/>
    <property type="evidence" value="ECO:0007669"/>
    <property type="project" value="UniProtKB-KW"/>
</dbReference>
<dbReference type="InterPro" id="IPR036397">
    <property type="entry name" value="RNaseH_sf"/>
</dbReference>
<dbReference type="InterPro" id="IPR057670">
    <property type="entry name" value="SH3_retrovirus"/>
</dbReference>
<dbReference type="Pfam" id="PF07727">
    <property type="entry name" value="RVT_2"/>
    <property type="match status" value="2"/>
</dbReference>
<evidence type="ECO:0000313" key="7">
    <source>
        <dbReference type="EMBL" id="KAE8713659.1"/>
    </source>
</evidence>
<dbReference type="EMBL" id="VEPZ02000876">
    <property type="protein sequence ID" value="KAE8713659.1"/>
    <property type="molecule type" value="Genomic_DNA"/>
</dbReference>
<dbReference type="GO" id="GO:0003676">
    <property type="term" value="F:nucleic acid binding"/>
    <property type="evidence" value="ECO:0007669"/>
    <property type="project" value="InterPro"/>
</dbReference>
<dbReference type="InterPro" id="IPR013103">
    <property type="entry name" value="RVT_2"/>
</dbReference>
<dbReference type="InterPro" id="IPR039537">
    <property type="entry name" value="Retrotran_Ty1/copia-like"/>
</dbReference>
<dbReference type="Gene3D" id="3.30.420.10">
    <property type="entry name" value="Ribonuclease H-like superfamily/Ribonuclease H"/>
    <property type="match status" value="1"/>
</dbReference>
<dbReference type="InterPro" id="IPR043502">
    <property type="entry name" value="DNA/RNA_pol_sf"/>
</dbReference>